<name>A0ABD3AL31_9GENT</name>
<dbReference type="PANTHER" id="PTHR36309">
    <property type="entry name" value="RNA-BINDING (RRM/RBD/RNP MOTIFS) FAMILY PROTEIN"/>
    <property type="match status" value="1"/>
</dbReference>
<dbReference type="InterPro" id="IPR000504">
    <property type="entry name" value="RRM_dom"/>
</dbReference>
<protein>
    <recommendedName>
        <fullName evidence="2">RRM domain-containing protein</fullName>
    </recommendedName>
</protein>
<evidence type="ECO:0000256" key="1">
    <source>
        <dbReference type="PROSITE-ProRule" id="PRU00176"/>
    </source>
</evidence>
<keyword evidence="4" id="KW-1185">Reference proteome</keyword>
<proteinExistence type="predicted"/>
<dbReference type="PANTHER" id="PTHR36309:SF1">
    <property type="entry name" value="RNA-BINDING (RRM_RBD_RNP MOTIFS) FAMILY PROTEIN"/>
    <property type="match status" value="1"/>
</dbReference>
<organism evidence="3 4">
    <name type="scientific">Cinchona calisaya</name>
    <dbReference type="NCBI Taxonomy" id="153742"/>
    <lineage>
        <taxon>Eukaryota</taxon>
        <taxon>Viridiplantae</taxon>
        <taxon>Streptophyta</taxon>
        <taxon>Embryophyta</taxon>
        <taxon>Tracheophyta</taxon>
        <taxon>Spermatophyta</taxon>
        <taxon>Magnoliopsida</taxon>
        <taxon>eudicotyledons</taxon>
        <taxon>Gunneridae</taxon>
        <taxon>Pentapetalae</taxon>
        <taxon>asterids</taxon>
        <taxon>lamiids</taxon>
        <taxon>Gentianales</taxon>
        <taxon>Rubiaceae</taxon>
        <taxon>Cinchonoideae</taxon>
        <taxon>Cinchoneae</taxon>
        <taxon>Cinchona</taxon>
    </lineage>
</organism>
<accession>A0ABD3AL31</accession>
<evidence type="ECO:0000259" key="2">
    <source>
        <dbReference type="PROSITE" id="PS50102"/>
    </source>
</evidence>
<evidence type="ECO:0000313" key="4">
    <source>
        <dbReference type="Proteomes" id="UP001630127"/>
    </source>
</evidence>
<evidence type="ECO:0000313" key="3">
    <source>
        <dbReference type="EMBL" id="KAL3531863.1"/>
    </source>
</evidence>
<dbReference type="InterPro" id="IPR012677">
    <property type="entry name" value="Nucleotide-bd_a/b_plait_sf"/>
</dbReference>
<feature type="domain" description="RRM" evidence="2">
    <location>
        <begin position="17"/>
        <end position="100"/>
    </location>
</feature>
<dbReference type="GO" id="GO:0003723">
    <property type="term" value="F:RNA binding"/>
    <property type="evidence" value="ECO:0007669"/>
    <property type="project" value="UniProtKB-UniRule"/>
</dbReference>
<gene>
    <name evidence="3" type="ORF">ACH5RR_005384</name>
</gene>
<reference evidence="3 4" key="1">
    <citation type="submission" date="2024-11" db="EMBL/GenBank/DDBJ databases">
        <title>A near-complete genome assembly of Cinchona calisaya.</title>
        <authorList>
            <person name="Lian D.C."/>
            <person name="Zhao X.W."/>
            <person name="Wei L."/>
        </authorList>
    </citation>
    <scope>NUCLEOTIDE SEQUENCE [LARGE SCALE GENOMIC DNA]</scope>
    <source>
        <tissue evidence="3">Nenye</tissue>
    </source>
</reference>
<dbReference type="PROSITE" id="PS50102">
    <property type="entry name" value="RRM"/>
    <property type="match status" value="1"/>
</dbReference>
<sequence>MAVSAEEYAKFEERVKRTIYMDNLSFEVTENVLKHALDQFGNVVNVQFIPNYINAQSLPRAALVEMETRAQATAIIAEMNNSPFMIGGMPRPARASYAAVEMFDDRPRKPGRRITYQWLDPKDPDFEVATKIKHLTRKHAAEADFLLNRQLEEEEKLANHQAETLKANYKKYQLIDGVLTDGTANKLAKNYNMHLSDA</sequence>
<comment type="caution">
    <text evidence="3">The sequence shown here is derived from an EMBL/GenBank/DDBJ whole genome shotgun (WGS) entry which is preliminary data.</text>
</comment>
<dbReference type="Proteomes" id="UP001630127">
    <property type="component" value="Unassembled WGS sequence"/>
</dbReference>
<dbReference type="Pfam" id="PF00076">
    <property type="entry name" value="RRM_1"/>
    <property type="match status" value="1"/>
</dbReference>
<dbReference type="EMBL" id="JBJUIK010000003">
    <property type="protein sequence ID" value="KAL3531863.1"/>
    <property type="molecule type" value="Genomic_DNA"/>
</dbReference>
<dbReference type="Gene3D" id="3.30.70.330">
    <property type="match status" value="1"/>
</dbReference>
<dbReference type="InterPro" id="IPR053316">
    <property type="entry name" value="Epigenetic_reg_gene_expr"/>
</dbReference>
<dbReference type="InterPro" id="IPR035979">
    <property type="entry name" value="RBD_domain_sf"/>
</dbReference>
<keyword evidence="1" id="KW-0694">RNA-binding</keyword>
<dbReference type="AlphaFoldDB" id="A0ABD3AL31"/>
<dbReference type="SMART" id="SM00360">
    <property type="entry name" value="RRM"/>
    <property type="match status" value="1"/>
</dbReference>
<dbReference type="SUPFAM" id="SSF54928">
    <property type="entry name" value="RNA-binding domain, RBD"/>
    <property type="match status" value="1"/>
</dbReference>